<comment type="caution">
    <text evidence="3">The sequence shown here is derived from an EMBL/GenBank/DDBJ whole genome shotgun (WGS) entry which is preliminary data.</text>
</comment>
<dbReference type="InterPro" id="IPR005162">
    <property type="entry name" value="Retrotrans_gag_dom"/>
</dbReference>
<evidence type="ECO:0000313" key="4">
    <source>
        <dbReference type="Proteomes" id="UP000712281"/>
    </source>
</evidence>
<dbReference type="PANTHER" id="PTHR33223">
    <property type="entry name" value="CCHC-TYPE DOMAIN-CONTAINING PROTEIN"/>
    <property type="match status" value="1"/>
</dbReference>
<organism evidence="3 4">
    <name type="scientific">Brassica cretica</name>
    <name type="common">Mustard</name>
    <dbReference type="NCBI Taxonomy" id="69181"/>
    <lineage>
        <taxon>Eukaryota</taxon>
        <taxon>Viridiplantae</taxon>
        <taxon>Streptophyta</taxon>
        <taxon>Embryophyta</taxon>
        <taxon>Tracheophyta</taxon>
        <taxon>Spermatophyta</taxon>
        <taxon>Magnoliopsida</taxon>
        <taxon>eudicotyledons</taxon>
        <taxon>Gunneridae</taxon>
        <taxon>Pentapetalae</taxon>
        <taxon>rosids</taxon>
        <taxon>malvids</taxon>
        <taxon>Brassicales</taxon>
        <taxon>Brassicaceae</taxon>
        <taxon>Brassiceae</taxon>
        <taxon>Brassica</taxon>
    </lineage>
</organism>
<evidence type="ECO:0000259" key="2">
    <source>
        <dbReference type="Pfam" id="PF03732"/>
    </source>
</evidence>
<evidence type="ECO:0000313" key="3">
    <source>
        <dbReference type="EMBL" id="KAF2553079.1"/>
    </source>
</evidence>
<feature type="region of interest" description="Disordered" evidence="1">
    <location>
        <begin position="296"/>
        <end position="347"/>
    </location>
</feature>
<feature type="compositionally biased region" description="Basic and acidic residues" evidence="1">
    <location>
        <begin position="57"/>
        <end position="69"/>
    </location>
</feature>
<gene>
    <name evidence="3" type="ORF">F2Q68_00036695</name>
</gene>
<accession>A0A8S9H5F2</accession>
<dbReference type="AlphaFoldDB" id="A0A8S9H5F2"/>
<feature type="compositionally biased region" description="Basic and acidic residues" evidence="1">
    <location>
        <begin position="296"/>
        <end position="332"/>
    </location>
</feature>
<proteinExistence type="predicted"/>
<evidence type="ECO:0000256" key="1">
    <source>
        <dbReference type="SAM" id="MobiDB-lite"/>
    </source>
</evidence>
<feature type="domain" description="Retrotransposon gag" evidence="2">
    <location>
        <begin position="173"/>
        <end position="260"/>
    </location>
</feature>
<sequence length="510" mass="57865">MKWATTVFGRQHRSEMHARSRRSYRVRFELGRFALTGQCACANAQTYDVEDSESQPEPDKEAPDGETKAESPMVAYLVQMFSKRIDAMQSMVERLPGVAPTIRKSNADSYADTPFTEEITLIEMPRKFSFPSIKSYDGTIDPNNHVAQYRQRMLTVALSKELREAPMCKGFDSTLTRPHLQWYINLPSRSIACFAILSDKFVEQFSRSRDSEKIFDGLYEILQHRAEPLRGYIARFNQEKVAIPECSIPTTISAFKRGLLPDVYLYKELTKYQCKTMEDILSRACAHVKWEEDLASRAKAKQKQDPKTIRSDRTEQDEKLSQKLARDSENQNRGRYQNRPIEKAEGMAVSPWPDISHLSVSRPELINDCIAQKIKVNELLKKGHLREFLSEKAKSHLSKETTVKPTEASTVSPPRQNRVIHVISGGSKISGISHAAAKKSTRNAKHVLETSKPKHLLVGMDEISFTAKEQEKVLTPHHDALVISLTVANCLVKRILVENESSGKIIFQAA</sequence>
<name>A0A8S9H5F2_BRACR</name>
<dbReference type="PANTHER" id="PTHR33223:SF9">
    <property type="entry name" value="RETROTRANSPOSON GAG DOMAIN-CONTAINING PROTEIN"/>
    <property type="match status" value="1"/>
</dbReference>
<dbReference type="Pfam" id="PF03732">
    <property type="entry name" value="Retrotrans_gag"/>
    <property type="match status" value="1"/>
</dbReference>
<dbReference type="EMBL" id="QGKW02001988">
    <property type="protein sequence ID" value="KAF2553079.1"/>
    <property type="molecule type" value="Genomic_DNA"/>
</dbReference>
<dbReference type="Proteomes" id="UP000712281">
    <property type="component" value="Unassembled WGS sequence"/>
</dbReference>
<protein>
    <recommendedName>
        <fullName evidence="2">Retrotransposon gag domain-containing protein</fullName>
    </recommendedName>
</protein>
<reference evidence="3" key="1">
    <citation type="submission" date="2019-12" db="EMBL/GenBank/DDBJ databases">
        <title>Genome sequencing and annotation of Brassica cretica.</title>
        <authorList>
            <person name="Studholme D.J."/>
            <person name="Sarris P.F."/>
        </authorList>
    </citation>
    <scope>NUCLEOTIDE SEQUENCE</scope>
    <source>
        <strain evidence="3">PFS-001/15</strain>
        <tissue evidence="3">Leaf</tissue>
    </source>
</reference>
<feature type="region of interest" description="Disordered" evidence="1">
    <location>
        <begin position="47"/>
        <end position="69"/>
    </location>
</feature>